<evidence type="ECO:0000256" key="1">
    <source>
        <dbReference type="SAM" id="MobiDB-lite"/>
    </source>
</evidence>
<reference evidence="2 3" key="1">
    <citation type="submission" date="2011-02" db="EMBL/GenBank/DDBJ databases">
        <title>The Genome Sequence of Sphaeroforma arctica JP610.</title>
        <authorList>
            <consortium name="The Broad Institute Genome Sequencing Platform"/>
            <person name="Russ C."/>
            <person name="Cuomo C."/>
            <person name="Young S.K."/>
            <person name="Zeng Q."/>
            <person name="Gargeya S."/>
            <person name="Alvarado L."/>
            <person name="Berlin A."/>
            <person name="Chapman S.B."/>
            <person name="Chen Z."/>
            <person name="Freedman E."/>
            <person name="Gellesch M."/>
            <person name="Goldberg J."/>
            <person name="Griggs A."/>
            <person name="Gujja S."/>
            <person name="Heilman E."/>
            <person name="Heiman D."/>
            <person name="Howarth C."/>
            <person name="Mehta T."/>
            <person name="Neiman D."/>
            <person name="Pearson M."/>
            <person name="Roberts A."/>
            <person name="Saif S."/>
            <person name="Shea T."/>
            <person name="Shenoy N."/>
            <person name="Sisk P."/>
            <person name="Stolte C."/>
            <person name="Sykes S."/>
            <person name="White J."/>
            <person name="Yandava C."/>
            <person name="Burger G."/>
            <person name="Gray M.W."/>
            <person name="Holland P.W.H."/>
            <person name="King N."/>
            <person name="Lang F.B.F."/>
            <person name="Roger A.J."/>
            <person name="Ruiz-Trillo I."/>
            <person name="Haas B."/>
            <person name="Nusbaum C."/>
            <person name="Birren B."/>
        </authorList>
    </citation>
    <scope>NUCLEOTIDE SEQUENCE [LARGE SCALE GENOMIC DNA]</scope>
    <source>
        <strain evidence="2 3">JP610</strain>
    </source>
</reference>
<evidence type="ECO:0000313" key="2">
    <source>
        <dbReference type="EMBL" id="KNC78005.1"/>
    </source>
</evidence>
<evidence type="ECO:0000313" key="3">
    <source>
        <dbReference type="Proteomes" id="UP000054560"/>
    </source>
</evidence>
<feature type="compositionally biased region" description="Polar residues" evidence="1">
    <location>
        <begin position="169"/>
        <end position="186"/>
    </location>
</feature>
<accession>A0A0L0FMM5</accession>
<dbReference type="EMBL" id="KQ242579">
    <property type="protein sequence ID" value="KNC78005.1"/>
    <property type="molecule type" value="Genomic_DNA"/>
</dbReference>
<feature type="region of interest" description="Disordered" evidence="1">
    <location>
        <begin position="161"/>
        <end position="194"/>
    </location>
</feature>
<proteinExistence type="predicted"/>
<dbReference type="GeneID" id="25910053"/>
<keyword evidence="3" id="KW-1185">Reference proteome</keyword>
<feature type="compositionally biased region" description="Basic and acidic residues" evidence="1">
    <location>
        <begin position="85"/>
        <end position="94"/>
    </location>
</feature>
<dbReference type="AlphaFoldDB" id="A0A0L0FMM5"/>
<dbReference type="Proteomes" id="UP000054560">
    <property type="component" value="Unassembled WGS sequence"/>
</dbReference>
<protein>
    <submittedName>
        <fullName evidence="2">Uncharacterized protein</fullName>
    </submittedName>
</protein>
<feature type="region of interest" description="Disordered" evidence="1">
    <location>
        <begin position="49"/>
        <end position="108"/>
    </location>
</feature>
<dbReference type="RefSeq" id="XP_014151907.1">
    <property type="nucleotide sequence ID" value="XM_014296432.1"/>
</dbReference>
<sequence>MALFNMKFIANMKRRISSKHTKTRDTDDINSRSTFSLRSLELSRTIYEKEHSEHEVEDKGKLRNRDSSKKKQDPIYSEQMVFSVAERDVSDKTRSLPSPAGVRDDTGVEDDSMQLSLNAALYSNHATYTNGHLGPKSIGDFSEAGSNPNKQQSRTPINAIYTNGHLGSKSISDFSGTGSRVQQPQTPRRRASHVHQNYAIPQYQSRGSCSRPPPPVLAHDSYFQRHSDAGYAYNSNLRSPGRRVPSNNSRIHCRRVSFDTDKNMIGTTYVSSVYERGCKESCNRLESKMTDMKIYKELCQYKFTEMATHQDSMHNIDFRLTYAKGDERKAQLKVLSKLGYTVPVQHRWPFQ</sequence>
<gene>
    <name evidence="2" type="ORF">SARC_09549</name>
</gene>
<name>A0A0L0FMM5_9EUKA</name>
<organism evidence="2 3">
    <name type="scientific">Sphaeroforma arctica JP610</name>
    <dbReference type="NCBI Taxonomy" id="667725"/>
    <lineage>
        <taxon>Eukaryota</taxon>
        <taxon>Ichthyosporea</taxon>
        <taxon>Ichthyophonida</taxon>
        <taxon>Sphaeroforma</taxon>
    </lineage>
</organism>
<feature type="compositionally biased region" description="Basic and acidic residues" evidence="1">
    <location>
        <begin position="49"/>
        <end position="73"/>
    </location>
</feature>